<evidence type="ECO:0000256" key="5">
    <source>
        <dbReference type="ARBA" id="ARBA00022989"/>
    </source>
</evidence>
<dbReference type="PANTHER" id="PTHR47118:SF1">
    <property type="entry name" value="CYTOTOXIC AND REGULATORY T-CELL MOLECULE"/>
    <property type="match status" value="1"/>
</dbReference>
<evidence type="ECO:0000256" key="4">
    <source>
        <dbReference type="ARBA" id="ARBA00022737"/>
    </source>
</evidence>
<feature type="transmembrane region" description="Helical" evidence="10">
    <location>
        <begin position="286"/>
        <end position="308"/>
    </location>
</feature>
<dbReference type="Pfam" id="PF08205">
    <property type="entry name" value="C2-set_2"/>
    <property type="match status" value="1"/>
</dbReference>
<evidence type="ECO:0000256" key="10">
    <source>
        <dbReference type="SAM" id="Phobius"/>
    </source>
</evidence>
<evidence type="ECO:0000256" key="7">
    <source>
        <dbReference type="ARBA" id="ARBA00023157"/>
    </source>
</evidence>
<comment type="subcellular location">
    <subcellularLocation>
        <location evidence="1">Membrane</location>
        <topology evidence="1">Single-pass membrane protein</topology>
    </subcellularLocation>
</comment>
<accession>A0A2Y9MFM6</accession>
<evidence type="ECO:0000256" key="1">
    <source>
        <dbReference type="ARBA" id="ARBA00004167"/>
    </source>
</evidence>
<dbReference type="GO" id="GO:0008037">
    <property type="term" value="P:cell recognition"/>
    <property type="evidence" value="ECO:0007669"/>
    <property type="project" value="TreeGrafter"/>
</dbReference>
<evidence type="ECO:0000256" key="8">
    <source>
        <dbReference type="ARBA" id="ARBA00023319"/>
    </source>
</evidence>
<dbReference type="Pfam" id="PF07686">
    <property type="entry name" value="V-set"/>
    <property type="match status" value="1"/>
</dbReference>
<dbReference type="CTD" id="56253"/>
<evidence type="ECO:0000313" key="14">
    <source>
        <dbReference type="RefSeq" id="XP_022416098.1"/>
    </source>
</evidence>
<evidence type="ECO:0000256" key="6">
    <source>
        <dbReference type="ARBA" id="ARBA00023136"/>
    </source>
</evidence>
<keyword evidence="7" id="KW-1015">Disulfide bond</keyword>
<dbReference type="GO" id="GO:0002860">
    <property type="term" value="P:positive regulation of natural killer cell mediated cytotoxicity directed against tumor cell target"/>
    <property type="evidence" value="ECO:0007669"/>
    <property type="project" value="TreeGrafter"/>
</dbReference>
<keyword evidence="4" id="KW-0677">Repeat</keyword>
<dbReference type="Proteomes" id="UP000248483">
    <property type="component" value="Unplaced"/>
</dbReference>
<feature type="chain" id="PRO_5016002831" evidence="11">
    <location>
        <begin position="18"/>
        <end position="362"/>
    </location>
</feature>
<keyword evidence="2 10" id="KW-0812">Transmembrane</keyword>
<dbReference type="GeneID" id="111167474"/>
<gene>
    <name evidence="14" type="primary">CRTAM</name>
</gene>
<dbReference type="InterPro" id="IPR013106">
    <property type="entry name" value="Ig_V-set"/>
</dbReference>
<dbReference type="FunFam" id="2.60.40.10:FF:000013">
    <property type="entry name" value="cell adhesion molecule 1 isoform X1"/>
    <property type="match status" value="1"/>
</dbReference>
<evidence type="ECO:0000256" key="3">
    <source>
        <dbReference type="ARBA" id="ARBA00022729"/>
    </source>
</evidence>
<evidence type="ECO:0000256" key="2">
    <source>
        <dbReference type="ARBA" id="ARBA00022692"/>
    </source>
</evidence>
<keyword evidence="5 10" id="KW-1133">Transmembrane helix</keyword>
<evidence type="ECO:0000259" key="12">
    <source>
        <dbReference type="PROSITE" id="PS50835"/>
    </source>
</evidence>
<proteinExistence type="predicted"/>
<dbReference type="PROSITE" id="PS50835">
    <property type="entry name" value="IG_LIKE"/>
    <property type="match status" value="2"/>
</dbReference>
<keyword evidence="13" id="KW-1185">Reference proteome</keyword>
<dbReference type="GO" id="GO:0005886">
    <property type="term" value="C:plasma membrane"/>
    <property type="evidence" value="ECO:0007669"/>
    <property type="project" value="TreeGrafter"/>
</dbReference>
<dbReference type="GO" id="GO:0002355">
    <property type="term" value="P:detection of tumor cell"/>
    <property type="evidence" value="ECO:0007669"/>
    <property type="project" value="TreeGrafter"/>
</dbReference>
<dbReference type="InterPro" id="IPR036179">
    <property type="entry name" value="Ig-like_dom_sf"/>
</dbReference>
<dbReference type="GO" id="GO:0005102">
    <property type="term" value="F:signaling receptor binding"/>
    <property type="evidence" value="ECO:0007669"/>
    <property type="project" value="TreeGrafter"/>
</dbReference>
<feature type="domain" description="Ig-like" evidence="12">
    <location>
        <begin position="13"/>
        <end position="98"/>
    </location>
</feature>
<dbReference type="Gene3D" id="2.60.40.10">
    <property type="entry name" value="Immunoglobulins"/>
    <property type="match status" value="2"/>
</dbReference>
<feature type="domain" description="Ig-like" evidence="12">
    <location>
        <begin position="118"/>
        <end position="223"/>
    </location>
</feature>
<dbReference type="InterPro" id="IPR013783">
    <property type="entry name" value="Ig-like_fold"/>
</dbReference>
<dbReference type="SMART" id="SM00409">
    <property type="entry name" value="IG"/>
    <property type="match status" value="1"/>
</dbReference>
<dbReference type="SUPFAM" id="SSF48726">
    <property type="entry name" value="Immunoglobulin"/>
    <property type="match status" value="2"/>
</dbReference>
<dbReference type="InterPro" id="IPR007110">
    <property type="entry name" value="Ig-like_dom"/>
</dbReference>
<reference evidence="14" key="1">
    <citation type="submission" date="2025-08" db="UniProtKB">
        <authorList>
            <consortium name="RefSeq"/>
        </authorList>
    </citation>
    <scope>IDENTIFICATION</scope>
    <source>
        <tissue evidence="14">Blood</tissue>
    </source>
</reference>
<evidence type="ECO:0000256" key="11">
    <source>
        <dbReference type="SAM" id="SignalP"/>
    </source>
</evidence>
<sequence>MWWRLCSLLAWFPLQEAFQTNHMETVTVEEGQTLTLKCVISQAATTSLQWLAPSGFTIFFSEHSGLKNSKYQLLHYSSNQLSIRVLNVTQQDEGVYKCLHYGNSVRTKEVKVIVLATPVMPTLEVSVRMQNGEHVLLKCSTVRSKPPPRITWLLGDDMELQGETHHEYETDGKKCNSTSTLRVHTYGKNSTASCIVRHKGLQGRKLVAPFRFEGLVTDQETVSAALETSSPSSQDPQQSTSTVAVMEDSSTSEIDKEEEEQTTQVSHLATEANRQFVGLTRKKSGILLLSLVSFLIFILFIIVQLFIMKIRKAHVIWKKASRSKSCMNYITQLYSEAKTKTKEKAQPSKFKGELTHIPESIV</sequence>
<dbReference type="RefSeq" id="XP_022416098.1">
    <property type="nucleotide sequence ID" value="XM_022560390.1"/>
</dbReference>
<feature type="signal peptide" evidence="11">
    <location>
        <begin position="1"/>
        <end position="17"/>
    </location>
</feature>
<protein>
    <submittedName>
        <fullName evidence="14">Cytotoxic and regulatory T-cell molecule isoform X3</fullName>
    </submittedName>
</protein>
<dbReference type="PANTHER" id="PTHR47118">
    <property type="entry name" value="CYTOTOXIC AND REGULATORY T-CELL MOLECULE"/>
    <property type="match status" value="1"/>
</dbReference>
<keyword evidence="8" id="KW-0393">Immunoglobulin domain</keyword>
<keyword evidence="6 10" id="KW-0472">Membrane</keyword>
<name>A0A2Y9MFM6_DELLE</name>
<feature type="region of interest" description="Disordered" evidence="9">
    <location>
        <begin position="224"/>
        <end position="267"/>
    </location>
</feature>
<evidence type="ECO:0000313" key="13">
    <source>
        <dbReference type="Proteomes" id="UP000248483"/>
    </source>
</evidence>
<feature type="compositionally biased region" description="Low complexity" evidence="9">
    <location>
        <begin position="228"/>
        <end position="242"/>
    </location>
</feature>
<dbReference type="InterPro" id="IPR053096">
    <property type="entry name" value="CRTAM"/>
</dbReference>
<dbReference type="InterPro" id="IPR013162">
    <property type="entry name" value="CD80_C2-set"/>
</dbReference>
<keyword evidence="3 11" id="KW-0732">Signal</keyword>
<dbReference type="AlphaFoldDB" id="A0A2Y9MFM6"/>
<evidence type="ECO:0000256" key="9">
    <source>
        <dbReference type="SAM" id="MobiDB-lite"/>
    </source>
</evidence>
<dbReference type="InterPro" id="IPR003599">
    <property type="entry name" value="Ig_sub"/>
</dbReference>
<organism evidence="13 14">
    <name type="scientific">Delphinapterus leucas</name>
    <name type="common">Beluga whale</name>
    <dbReference type="NCBI Taxonomy" id="9749"/>
    <lineage>
        <taxon>Eukaryota</taxon>
        <taxon>Metazoa</taxon>
        <taxon>Chordata</taxon>
        <taxon>Craniata</taxon>
        <taxon>Vertebrata</taxon>
        <taxon>Euteleostomi</taxon>
        <taxon>Mammalia</taxon>
        <taxon>Eutheria</taxon>
        <taxon>Laurasiatheria</taxon>
        <taxon>Artiodactyla</taxon>
        <taxon>Whippomorpha</taxon>
        <taxon>Cetacea</taxon>
        <taxon>Odontoceti</taxon>
        <taxon>Monodontidae</taxon>
        <taxon>Delphinapterus</taxon>
    </lineage>
</organism>